<evidence type="ECO:0000256" key="1">
    <source>
        <dbReference type="SAM" id="SignalP"/>
    </source>
</evidence>
<sequence>MVCLWLRLLILSLPTDAKLASFIAWQYLQPGCFFRLEDSVHTLYIPDRKPYGLFHTISKMMYEPALQRSVGSAAVAHGSVSREGIFTIQSQRFHVHFHNGPNAQSIILAKWPWFRWCTSQDGGPTSTYESYMLESQHIPGNIRGSDNSRLGCRNGKFTAFVGLVARVPEWPWSESEYRSSQGFDVESCTLMWMYPPTCDGYDEAQTASSLVGGLVGIPEEA</sequence>
<dbReference type="AlphaFoldDB" id="A0A0D7AZW8"/>
<evidence type="ECO:0000313" key="2">
    <source>
        <dbReference type="EMBL" id="KIY63918.1"/>
    </source>
</evidence>
<reference evidence="2 3" key="1">
    <citation type="journal article" date="2015" name="Fungal Genet. Biol.">
        <title>Evolution of novel wood decay mechanisms in Agaricales revealed by the genome sequences of Fistulina hepatica and Cylindrobasidium torrendii.</title>
        <authorList>
            <person name="Floudas D."/>
            <person name="Held B.W."/>
            <person name="Riley R."/>
            <person name="Nagy L.G."/>
            <person name="Koehler G."/>
            <person name="Ransdell A.S."/>
            <person name="Younus H."/>
            <person name="Chow J."/>
            <person name="Chiniquy J."/>
            <person name="Lipzen A."/>
            <person name="Tritt A."/>
            <person name="Sun H."/>
            <person name="Haridas S."/>
            <person name="LaButti K."/>
            <person name="Ohm R.A."/>
            <person name="Kues U."/>
            <person name="Blanchette R.A."/>
            <person name="Grigoriev I.V."/>
            <person name="Minto R.E."/>
            <person name="Hibbett D.S."/>
        </authorList>
    </citation>
    <scope>NUCLEOTIDE SEQUENCE [LARGE SCALE GENOMIC DNA]</scope>
    <source>
        <strain evidence="2 3">FP15055 ss-10</strain>
    </source>
</reference>
<name>A0A0D7AZW8_9AGAR</name>
<accession>A0A0D7AZW8</accession>
<feature type="signal peptide" evidence="1">
    <location>
        <begin position="1"/>
        <end position="17"/>
    </location>
</feature>
<protein>
    <submittedName>
        <fullName evidence="2">Uncharacterized protein</fullName>
    </submittedName>
</protein>
<keyword evidence="1" id="KW-0732">Signal</keyword>
<evidence type="ECO:0000313" key="3">
    <source>
        <dbReference type="Proteomes" id="UP000054007"/>
    </source>
</evidence>
<organism evidence="2 3">
    <name type="scientific">Cylindrobasidium torrendii FP15055 ss-10</name>
    <dbReference type="NCBI Taxonomy" id="1314674"/>
    <lineage>
        <taxon>Eukaryota</taxon>
        <taxon>Fungi</taxon>
        <taxon>Dikarya</taxon>
        <taxon>Basidiomycota</taxon>
        <taxon>Agaricomycotina</taxon>
        <taxon>Agaricomycetes</taxon>
        <taxon>Agaricomycetidae</taxon>
        <taxon>Agaricales</taxon>
        <taxon>Marasmiineae</taxon>
        <taxon>Physalacriaceae</taxon>
        <taxon>Cylindrobasidium</taxon>
    </lineage>
</organism>
<proteinExistence type="predicted"/>
<dbReference type="Proteomes" id="UP000054007">
    <property type="component" value="Unassembled WGS sequence"/>
</dbReference>
<dbReference type="EMBL" id="KN880664">
    <property type="protein sequence ID" value="KIY63918.1"/>
    <property type="molecule type" value="Genomic_DNA"/>
</dbReference>
<feature type="chain" id="PRO_5002316683" evidence="1">
    <location>
        <begin position="18"/>
        <end position="221"/>
    </location>
</feature>
<gene>
    <name evidence="2" type="ORF">CYLTODRAFT_413692</name>
</gene>
<keyword evidence="3" id="KW-1185">Reference proteome</keyword>